<keyword evidence="4" id="KW-0677">Repeat</keyword>
<dbReference type="Gene3D" id="2.10.25.10">
    <property type="entry name" value="Laminin"/>
    <property type="match status" value="3"/>
</dbReference>
<dbReference type="InterPro" id="IPR058753">
    <property type="entry name" value="TIL_OTOGL_Mucin"/>
</dbReference>
<dbReference type="InterPro" id="IPR025155">
    <property type="entry name" value="WxxW_domain"/>
</dbReference>
<dbReference type="Proteomes" id="UP000261520">
    <property type="component" value="Unplaced"/>
</dbReference>
<proteinExistence type="predicted"/>
<dbReference type="InterPro" id="IPR050780">
    <property type="entry name" value="Mucin_vWF_Thrombospondin_sf"/>
</dbReference>
<organism evidence="10 11">
    <name type="scientific">Periophthalmus magnuspinnatus</name>
    <dbReference type="NCBI Taxonomy" id="409849"/>
    <lineage>
        <taxon>Eukaryota</taxon>
        <taxon>Metazoa</taxon>
        <taxon>Chordata</taxon>
        <taxon>Craniata</taxon>
        <taxon>Vertebrata</taxon>
        <taxon>Euteleostomi</taxon>
        <taxon>Actinopterygii</taxon>
        <taxon>Neopterygii</taxon>
        <taxon>Teleostei</taxon>
        <taxon>Neoteleostei</taxon>
        <taxon>Acanthomorphata</taxon>
        <taxon>Gobiaria</taxon>
        <taxon>Gobiiformes</taxon>
        <taxon>Gobioidei</taxon>
        <taxon>Gobiidae</taxon>
        <taxon>Oxudercinae</taxon>
        <taxon>Periophthalmus</taxon>
    </lineage>
</organism>
<feature type="domain" description="VWFD" evidence="9">
    <location>
        <begin position="714"/>
        <end position="870"/>
    </location>
</feature>
<dbReference type="Pfam" id="PF25962">
    <property type="entry name" value="TIL_OTOGL_Mucin"/>
    <property type="match status" value="1"/>
</dbReference>
<dbReference type="PROSITE" id="PS51233">
    <property type="entry name" value="VWFD"/>
    <property type="match status" value="2"/>
</dbReference>
<dbReference type="PANTHER" id="PTHR11339:SF408">
    <property type="entry name" value="MUCIN-5B"/>
    <property type="match status" value="1"/>
</dbReference>
<evidence type="ECO:0000256" key="2">
    <source>
        <dbReference type="ARBA" id="ARBA00022525"/>
    </source>
</evidence>
<dbReference type="SMART" id="SM00216">
    <property type="entry name" value="VWD"/>
    <property type="match status" value="2"/>
</dbReference>
<protein>
    <recommendedName>
        <fullName evidence="9">VWFD domain-containing protein</fullName>
    </recommendedName>
</protein>
<dbReference type="FunFam" id="2.10.25.10:FF:000153">
    <property type="entry name" value="MUC5B isoform 1"/>
    <property type="match status" value="1"/>
</dbReference>
<feature type="region of interest" description="Disordered" evidence="8">
    <location>
        <begin position="1093"/>
        <end position="1116"/>
    </location>
</feature>
<dbReference type="SMART" id="SM00215">
    <property type="entry name" value="VWC_out"/>
    <property type="match status" value="2"/>
</dbReference>
<evidence type="ECO:0000256" key="8">
    <source>
        <dbReference type="SAM" id="MobiDB-lite"/>
    </source>
</evidence>
<sequence>FILLLNRLSLIASNSPFCSTWGNHHFKTFDGQFFQLPFVCNYIFASHCKNNYESFNIQLQRKRNLQKPSLHRVEMKLDGVSATCLTFTRNIFFYRVTVPHAENGVSIKKERAYIRIEAELGLVAFWNEEDAFWVELKSKFQNQTCGLCGDFNGVRNEFIIEETGEPLSPESYGNDWKMDGPEKKCVELQSPEMKQCDTEVRLDTSSFHTCTDLVDTNSFIEACKKDECHNKNHNSSSLCATLSEYSRQCAHAGGEPGHWRRSTHCGADCPDKMVYKECGSPCKNTCRNPESSKLCTQHCIDGCFCPSGTVWDDITGKGCIPATSCSCEHKGVPMNSYFEKCKQCTCILGKWECEHKTCPGVCSIVGGSHVSTYDDKTYTFHGECSYTLSKVCLCGNFNDDSGDDFETTNGPPEGIAEMFANKWKSDPNCKDVDIIQGKPCDLSIDRERYANQWCGLLTNQSSVFSECHQTINPHDYKHTCIYDTCACENSEKALCAAISSYVYACAAAGVTLKNWRIGVCQNYTNGCPTTFVYEYQMTSCGRTCRHLSKPDPACSINFTPIDGCGCREGEYLSDNGECVSASECPCYDGDKVHTSHFSCKIINQNLCICQNVLECQPPMHFFNCTEADTSATGVECQKTCQTLNDNCMSKHCMSGCMCPHGLVSNGEGQCIKEKDCPCIHGGVSYMRGDTIKVDCNSCTCQGREWKCTNKVCDGVCTLYGEGNYITFDQKRFFFRGPCNYIFAQDYCGHNENGTFRVLIRNHPCETSEGDCFTVKLFLGVKGAQNCTEIPYKIHIVGIYLVIEAESGIVLMWNKKTTLMMKLKSTFKGKVCGLCGNYDGNINTELTSRSNDNLVEAFHFGNSWKMSPTCEDTKPLNNPCELYPHRHAWAKKHCNIILSPVFKECHTRVAVQEYYDTCEKDTCACNTGGDCDCFCSAVAAYAAACNKAGVCIRWRTPTICPLFCDYYNPDGHCEWHYEPCGKPCMKTCKNSSGKCYNEIPTLEGCYPHCPEEKMYLDEDDMKCKSEEECGCYDEDGNHYEEGEPMPPSPPWQNIKIHLYLQRTEDLNCYTTFNGHFSTTTGKITTTTQSTIATTETPTTTTSTTIHHTTTTTSEPTTTPPACSDLKCYWTEWKSDHYPGNELSDGDRETLPNITNSDVEQYCGKNLLIECRDKTTKNTPKHLGQIVTCNVKDGLICVNSEQAEVAHCYNYEIRVGCCVCPTYSTTTSSATTTTGKITTTTKSTTTTTEPPTTTTTTVPPTTTTEPLSTTTQLPTTPTKIPTTPTHQSTTTGKITITSKIITESPATTATALTGPVIYETTTTTEASSTTTQIHTTTTKAPTTPTHQSTTTGKVTTTTQSTTSTTQPVPSTTGVYTTTTKPATTLSTTQPLTTRRSTITGTTRAPTVTSSASTTSKTTTASSTTTTTQQPTTLSETPTTTQKECVCKYNNQEFKSGKLFGI</sequence>
<dbReference type="InterPro" id="IPR001846">
    <property type="entry name" value="VWF_type-D"/>
</dbReference>
<keyword evidence="3" id="KW-0732">Signal</keyword>
<dbReference type="InterPro" id="IPR002919">
    <property type="entry name" value="TIL_dom"/>
</dbReference>
<evidence type="ECO:0000256" key="6">
    <source>
        <dbReference type="ARBA" id="ARBA00023157"/>
    </source>
</evidence>
<dbReference type="InterPro" id="IPR001007">
    <property type="entry name" value="VWF_dom"/>
</dbReference>
<keyword evidence="2" id="KW-0964">Secreted</keyword>
<dbReference type="FunFam" id="2.10.25.10:FF:000674">
    <property type="entry name" value="Mucin-2"/>
    <property type="match status" value="1"/>
</dbReference>
<comment type="subcellular location">
    <subcellularLocation>
        <location evidence="1">Secreted</location>
    </subcellularLocation>
</comment>
<evidence type="ECO:0000313" key="10">
    <source>
        <dbReference type="Ensembl" id="ENSPMGP00000000826.1"/>
    </source>
</evidence>
<evidence type="ECO:0000259" key="9">
    <source>
        <dbReference type="PROSITE" id="PS51233"/>
    </source>
</evidence>
<dbReference type="STRING" id="409849.ENSPMGP00000000826"/>
<evidence type="ECO:0000256" key="7">
    <source>
        <dbReference type="ARBA" id="ARBA00023180"/>
    </source>
</evidence>
<accession>A0A3B3Z8V6</accession>
<reference evidence="10" key="2">
    <citation type="submission" date="2025-09" db="UniProtKB">
        <authorList>
            <consortium name="Ensembl"/>
        </authorList>
    </citation>
    <scope>IDENTIFICATION</scope>
</reference>
<evidence type="ECO:0000256" key="4">
    <source>
        <dbReference type="ARBA" id="ARBA00022737"/>
    </source>
</evidence>
<name>A0A3B3Z8V6_9GOBI</name>
<keyword evidence="5" id="KW-0186">Copper</keyword>
<feature type="region of interest" description="Disordered" evidence="8">
    <location>
        <begin position="1321"/>
        <end position="1437"/>
    </location>
</feature>
<dbReference type="SMART" id="SM00832">
    <property type="entry name" value="C8"/>
    <property type="match status" value="3"/>
</dbReference>
<dbReference type="InterPro" id="IPR036084">
    <property type="entry name" value="Ser_inhib-like_sf"/>
</dbReference>
<evidence type="ECO:0000313" key="11">
    <source>
        <dbReference type="Proteomes" id="UP000261520"/>
    </source>
</evidence>
<dbReference type="Pfam" id="PF13330">
    <property type="entry name" value="Mucin2_WxxW"/>
    <property type="match status" value="1"/>
</dbReference>
<dbReference type="CDD" id="cd19941">
    <property type="entry name" value="TIL"/>
    <property type="match status" value="3"/>
</dbReference>
<keyword evidence="7" id="KW-0325">Glycoprotein</keyword>
<dbReference type="Ensembl" id="ENSPMGT00000000870.1">
    <property type="protein sequence ID" value="ENSPMGP00000000826.1"/>
    <property type="gene ID" value="ENSPMGG00000000753.1"/>
</dbReference>
<dbReference type="InterPro" id="IPR014853">
    <property type="entry name" value="VWF/SSPO/ZAN-like_Cys-rich_dom"/>
</dbReference>
<reference evidence="10" key="1">
    <citation type="submission" date="2025-08" db="UniProtKB">
        <authorList>
            <consortium name="Ensembl"/>
        </authorList>
    </citation>
    <scope>IDENTIFICATION</scope>
</reference>
<dbReference type="Pfam" id="PF00094">
    <property type="entry name" value="VWD"/>
    <property type="match status" value="3"/>
</dbReference>
<dbReference type="GO" id="GO:0005615">
    <property type="term" value="C:extracellular space"/>
    <property type="evidence" value="ECO:0007669"/>
    <property type="project" value="TreeGrafter"/>
</dbReference>
<evidence type="ECO:0000256" key="1">
    <source>
        <dbReference type="ARBA" id="ARBA00004613"/>
    </source>
</evidence>
<keyword evidence="11" id="KW-1185">Reference proteome</keyword>
<evidence type="ECO:0000256" key="3">
    <source>
        <dbReference type="ARBA" id="ARBA00022729"/>
    </source>
</evidence>
<feature type="domain" description="VWFD" evidence="9">
    <location>
        <begin position="16"/>
        <end position="186"/>
    </location>
</feature>
<dbReference type="SUPFAM" id="SSF57567">
    <property type="entry name" value="Serine protease inhibitors"/>
    <property type="match status" value="3"/>
</dbReference>
<dbReference type="PANTHER" id="PTHR11339">
    <property type="entry name" value="EXTRACELLULAR MATRIX GLYCOPROTEIN RELATED"/>
    <property type="match status" value="1"/>
</dbReference>
<evidence type="ECO:0000256" key="5">
    <source>
        <dbReference type="ARBA" id="ARBA00023008"/>
    </source>
</evidence>
<keyword evidence="6" id="KW-1015">Disulfide bond</keyword>
<dbReference type="GO" id="GO:0031012">
    <property type="term" value="C:extracellular matrix"/>
    <property type="evidence" value="ECO:0007669"/>
    <property type="project" value="TreeGrafter"/>
</dbReference>
<dbReference type="Pfam" id="PF08742">
    <property type="entry name" value="C8"/>
    <property type="match status" value="3"/>
</dbReference>
<dbReference type="Pfam" id="PF01826">
    <property type="entry name" value="TIL"/>
    <property type="match status" value="2"/>
</dbReference>
<feature type="region of interest" description="Disordered" evidence="8">
    <location>
        <begin position="1237"/>
        <end position="1289"/>
    </location>
</feature>